<comment type="caution">
    <text evidence="3">The sequence shown here is derived from an EMBL/GenBank/DDBJ whole genome shotgun (WGS) entry which is preliminary data.</text>
</comment>
<accession>A0A9D4WZL3</accession>
<evidence type="ECO:0000259" key="2">
    <source>
        <dbReference type="Pfam" id="PF25597"/>
    </source>
</evidence>
<sequence length="218" mass="23642">MLLSHEVKLEKTKKNVLGEPIFVNVAQAASTASSSFIQEYIFLGYSSSHKGFKCLDPSGRIYISKDDVFNEIKFPYPLLHSQPSIPFKHPSATTIESFHILPTTSSNTTPGHDLNFTSHSAHSDHFSSNTFSSPIQTPNDSQTMSVYPSTSSSNNISQSSFGSTPNIPNSTLPVSPNSNDISNVSSPSTYHASSSNSQSPPNLPPLNPLTAHVMTTRR</sequence>
<reference evidence="3 4" key="1">
    <citation type="journal article" date="2022" name="Nat. Genet.">
        <title>Improved pea reference genome and pan-genome highlight genomic features and evolutionary characteristics.</title>
        <authorList>
            <person name="Yang T."/>
            <person name="Liu R."/>
            <person name="Luo Y."/>
            <person name="Hu S."/>
            <person name="Wang D."/>
            <person name="Wang C."/>
            <person name="Pandey M.K."/>
            <person name="Ge S."/>
            <person name="Xu Q."/>
            <person name="Li N."/>
            <person name="Li G."/>
            <person name="Huang Y."/>
            <person name="Saxena R.K."/>
            <person name="Ji Y."/>
            <person name="Li M."/>
            <person name="Yan X."/>
            <person name="He Y."/>
            <person name="Liu Y."/>
            <person name="Wang X."/>
            <person name="Xiang C."/>
            <person name="Varshney R.K."/>
            <person name="Ding H."/>
            <person name="Gao S."/>
            <person name="Zong X."/>
        </authorList>
    </citation>
    <scope>NUCLEOTIDE SEQUENCE [LARGE SCALE GENOMIC DNA]</scope>
    <source>
        <strain evidence="3 4">cv. Zhongwan 6</strain>
    </source>
</reference>
<dbReference type="AlphaFoldDB" id="A0A9D4WZL3"/>
<dbReference type="EMBL" id="JAMSHJ010000005">
    <property type="protein sequence ID" value="KAI5410824.1"/>
    <property type="molecule type" value="Genomic_DNA"/>
</dbReference>
<gene>
    <name evidence="3" type="ORF">KIW84_056095</name>
</gene>
<evidence type="ECO:0000313" key="4">
    <source>
        <dbReference type="Proteomes" id="UP001058974"/>
    </source>
</evidence>
<evidence type="ECO:0000313" key="3">
    <source>
        <dbReference type="EMBL" id="KAI5410824.1"/>
    </source>
</evidence>
<dbReference type="Proteomes" id="UP001058974">
    <property type="component" value="Chromosome 5"/>
</dbReference>
<dbReference type="InterPro" id="IPR057670">
    <property type="entry name" value="SH3_retrovirus"/>
</dbReference>
<organism evidence="3 4">
    <name type="scientific">Pisum sativum</name>
    <name type="common">Garden pea</name>
    <name type="synonym">Lathyrus oleraceus</name>
    <dbReference type="NCBI Taxonomy" id="3888"/>
    <lineage>
        <taxon>Eukaryota</taxon>
        <taxon>Viridiplantae</taxon>
        <taxon>Streptophyta</taxon>
        <taxon>Embryophyta</taxon>
        <taxon>Tracheophyta</taxon>
        <taxon>Spermatophyta</taxon>
        <taxon>Magnoliopsida</taxon>
        <taxon>eudicotyledons</taxon>
        <taxon>Gunneridae</taxon>
        <taxon>Pentapetalae</taxon>
        <taxon>rosids</taxon>
        <taxon>fabids</taxon>
        <taxon>Fabales</taxon>
        <taxon>Fabaceae</taxon>
        <taxon>Papilionoideae</taxon>
        <taxon>50 kb inversion clade</taxon>
        <taxon>NPAAA clade</taxon>
        <taxon>Hologalegina</taxon>
        <taxon>IRL clade</taxon>
        <taxon>Fabeae</taxon>
        <taxon>Lathyrus</taxon>
    </lineage>
</organism>
<dbReference type="Gramene" id="Psat05G0609500-T1">
    <property type="protein sequence ID" value="KAI5410824.1"/>
    <property type="gene ID" value="KIW84_056095"/>
</dbReference>
<feature type="region of interest" description="Disordered" evidence="1">
    <location>
        <begin position="103"/>
        <end position="218"/>
    </location>
</feature>
<feature type="domain" description="Retroviral polymerase SH3-like" evidence="2">
    <location>
        <begin position="38"/>
        <end position="76"/>
    </location>
</feature>
<feature type="compositionally biased region" description="Low complexity" evidence="1">
    <location>
        <begin position="141"/>
        <end position="163"/>
    </location>
</feature>
<proteinExistence type="predicted"/>
<protein>
    <recommendedName>
        <fullName evidence="2">Retroviral polymerase SH3-like domain-containing protein</fullName>
    </recommendedName>
</protein>
<evidence type="ECO:0000256" key="1">
    <source>
        <dbReference type="SAM" id="MobiDB-lite"/>
    </source>
</evidence>
<feature type="compositionally biased region" description="Polar residues" evidence="1">
    <location>
        <begin position="103"/>
        <end position="140"/>
    </location>
</feature>
<name>A0A9D4WZL3_PEA</name>
<dbReference type="Pfam" id="PF25597">
    <property type="entry name" value="SH3_retrovirus"/>
    <property type="match status" value="1"/>
</dbReference>
<keyword evidence="4" id="KW-1185">Reference proteome</keyword>
<feature type="compositionally biased region" description="Polar residues" evidence="1">
    <location>
        <begin position="164"/>
        <end position="192"/>
    </location>
</feature>